<dbReference type="Gene3D" id="2.30.330.10">
    <property type="entry name" value="SpoA-like"/>
    <property type="match status" value="1"/>
</dbReference>
<keyword evidence="3" id="KW-1185">Reference proteome</keyword>
<reference evidence="2 3" key="1">
    <citation type="submission" date="2021-08" db="EMBL/GenBank/DDBJ databases">
        <authorList>
            <person name="Tuo L."/>
        </authorList>
    </citation>
    <scope>NUCLEOTIDE SEQUENCE [LARGE SCALE GENOMIC DNA]</scope>
    <source>
        <strain evidence="2 3">JCM 31229</strain>
    </source>
</reference>
<keyword evidence="2" id="KW-0966">Cell projection</keyword>
<dbReference type="EMBL" id="JAINVV010000012">
    <property type="protein sequence ID" value="MBY8825564.1"/>
    <property type="molecule type" value="Genomic_DNA"/>
</dbReference>
<sequence length="226" mass="24196">MFSNWLSEWIVEPPVHHVEESACEGRKFRWWGGPLFAIGISEQDRIALGKSVLGGEGDVSHERDRRIFEAVAISSLSALAETMRQAIGSESPALESTAPPTIGESRTYHLACPESSWAIELAITPGAAIALRKHRAGRRTVPELTTLGAALADVEVDLGCHLGGASLSAGQLDDLAVGDLIVLDGRLKDTLPLTLGGEITRHGRAEIGVEGASHHLRITETPDLYL</sequence>
<evidence type="ECO:0000259" key="1">
    <source>
        <dbReference type="Pfam" id="PF01052"/>
    </source>
</evidence>
<dbReference type="InterPro" id="IPR036429">
    <property type="entry name" value="SpoA-like_sf"/>
</dbReference>
<dbReference type="SUPFAM" id="SSF101801">
    <property type="entry name" value="Surface presentation of antigens (SPOA)"/>
    <property type="match status" value="1"/>
</dbReference>
<keyword evidence="2" id="KW-0282">Flagellum</keyword>
<feature type="domain" description="Flagellar motor switch protein FliN-like C-terminal" evidence="1">
    <location>
        <begin position="150"/>
        <end position="220"/>
    </location>
</feature>
<accession>A0ABS7PW31</accession>
<proteinExistence type="predicted"/>
<evidence type="ECO:0000313" key="2">
    <source>
        <dbReference type="EMBL" id="MBY8825564.1"/>
    </source>
</evidence>
<organism evidence="2 3">
    <name type="scientific">Sphingomonas colocasiae</name>
    <dbReference type="NCBI Taxonomy" id="1848973"/>
    <lineage>
        <taxon>Bacteria</taxon>
        <taxon>Pseudomonadati</taxon>
        <taxon>Pseudomonadota</taxon>
        <taxon>Alphaproteobacteria</taxon>
        <taxon>Sphingomonadales</taxon>
        <taxon>Sphingomonadaceae</taxon>
        <taxon>Sphingomonas</taxon>
    </lineage>
</organism>
<gene>
    <name evidence="2" type="ORF">K7G82_24900</name>
</gene>
<evidence type="ECO:0000313" key="3">
    <source>
        <dbReference type="Proteomes" id="UP000706039"/>
    </source>
</evidence>
<name>A0ABS7PW31_9SPHN</name>
<dbReference type="Pfam" id="PF01052">
    <property type="entry name" value="FliMN_C"/>
    <property type="match status" value="1"/>
</dbReference>
<dbReference type="InterPro" id="IPR001543">
    <property type="entry name" value="FliN-like_C"/>
</dbReference>
<dbReference type="RefSeq" id="WP_222992663.1">
    <property type="nucleotide sequence ID" value="NZ_JAINVV010000012.1"/>
</dbReference>
<keyword evidence="2" id="KW-0969">Cilium</keyword>
<protein>
    <submittedName>
        <fullName evidence="2">FliM/FliN family flagellar motor switch protein</fullName>
    </submittedName>
</protein>
<comment type="caution">
    <text evidence="2">The sequence shown here is derived from an EMBL/GenBank/DDBJ whole genome shotgun (WGS) entry which is preliminary data.</text>
</comment>
<dbReference type="Proteomes" id="UP000706039">
    <property type="component" value="Unassembled WGS sequence"/>
</dbReference>